<dbReference type="EMBL" id="JAACNH010000001">
    <property type="protein sequence ID" value="KAG8456183.1"/>
    <property type="molecule type" value="Genomic_DNA"/>
</dbReference>
<reference evidence="1" key="1">
    <citation type="thesis" date="2020" institute="ProQuest LLC" country="789 East Eisenhower Parkway, Ann Arbor, MI, USA">
        <title>Comparative Genomics and Chromosome Evolution.</title>
        <authorList>
            <person name="Mudd A.B."/>
        </authorList>
    </citation>
    <scope>NUCLEOTIDE SEQUENCE</scope>
    <source>
        <strain evidence="1">Female2</strain>
        <tissue evidence="1">Blood</tissue>
    </source>
</reference>
<dbReference type="Proteomes" id="UP000812440">
    <property type="component" value="Chromosome 1"/>
</dbReference>
<comment type="caution">
    <text evidence="1">The sequence shown here is derived from an EMBL/GenBank/DDBJ whole genome shotgun (WGS) entry which is preliminary data.</text>
</comment>
<organism evidence="1 2">
    <name type="scientific">Hymenochirus boettgeri</name>
    <name type="common">Congo dwarf clawed frog</name>
    <dbReference type="NCBI Taxonomy" id="247094"/>
    <lineage>
        <taxon>Eukaryota</taxon>
        <taxon>Metazoa</taxon>
        <taxon>Chordata</taxon>
        <taxon>Craniata</taxon>
        <taxon>Vertebrata</taxon>
        <taxon>Euteleostomi</taxon>
        <taxon>Amphibia</taxon>
        <taxon>Batrachia</taxon>
        <taxon>Anura</taxon>
        <taxon>Pipoidea</taxon>
        <taxon>Pipidae</taxon>
        <taxon>Pipinae</taxon>
        <taxon>Hymenochirus</taxon>
    </lineage>
</organism>
<evidence type="ECO:0000313" key="1">
    <source>
        <dbReference type="EMBL" id="KAG8456183.1"/>
    </source>
</evidence>
<evidence type="ECO:0000313" key="2">
    <source>
        <dbReference type="Proteomes" id="UP000812440"/>
    </source>
</evidence>
<gene>
    <name evidence="1" type="ORF">GDO86_002107</name>
</gene>
<dbReference type="AlphaFoldDB" id="A0A8T2KI54"/>
<protein>
    <submittedName>
        <fullName evidence="1">Uncharacterized protein</fullName>
    </submittedName>
</protein>
<accession>A0A8T2KI54</accession>
<proteinExistence type="predicted"/>
<keyword evidence="2" id="KW-1185">Reference proteome</keyword>
<name>A0A8T2KI54_9PIPI</name>
<sequence>MLHNSNRNSLLALEFPTFLSHICHSHCFCSKRGEVLLSRVMIVSCYDFIHCEGVFNNCKCINLQNIRWIVHCPQYSKDITK</sequence>